<organism evidence="1 2">
    <name type="scientific">Peribacillus glennii</name>
    <dbReference type="NCBI Taxonomy" id="2303991"/>
    <lineage>
        <taxon>Bacteria</taxon>
        <taxon>Bacillati</taxon>
        <taxon>Bacillota</taxon>
        <taxon>Bacilli</taxon>
        <taxon>Bacillales</taxon>
        <taxon>Bacillaceae</taxon>
        <taxon>Peribacillus</taxon>
    </lineage>
</organism>
<reference evidence="1 2" key="1">
    <citation type="submission" date="2018-08" db="EMBL/GenBank/DDBJ databases">
        <title>Bacillus chawlae sp. nov., Bacillus glennii sp. nov., and Bacillus saganii sp. nov. Isolated from the Vehicle Assembly Building at Kennedy Space Center where the Viking Spacecraft were Assembled.</title>
        <authorList>
            <person name="Seuylemezian A."/>
            <person name="Vaishampayan P."/>
        </authorList>
    </citation>
    <scope>NUCLEOTIDE SEQUENCE [LARGE SCALE GENOMIC DNA]</scope>
    <source>
        <strain evidence="1 2">V44-8</strain>
    </source>
</reference>
<protein>
    <submittedName>
        <fullName evidence="1">Uncharacterized protein</fullName>
    </submittedName>
</protein>
<evidence type="ECO:0000313" key="1">
    <source>
        <dbReference type="EMBL" id="RFU65091.1"/>
    </source>
</evidence>
<accession>A0A372LFL6</accession>
<dbReference type="OrthoDB" id="2889790at2"/>
<dbReference type="Proteomes" id="UP000262939">
    <property type="component" value="Unassembled WGS sequence"/>
</dbReference>
<evidence type="ECO:0000313" key="2">
    <source>
        <dbReference type="Proteomes" id="UP000262939"/>
    </source>
</evidence>
<dbReference type="EMBL" id="QVTD01000003">
    <property type="protein sequence ID" value="RFU65091.1"/>
    <property type="molecule type" value="Genomic_DNA"/>
</dbReference>
<name>A0A372LFL6_9BACI</name>
<proteinExistence type="predicted"/>
<dbReference type="RefSeq" id="WP_117321267.1">
    <property type="nucleotide sequence ID" value="NZ_QVTD01000003.1"/>
</dbReference>
<gene>
    <name evidence="1" type="ORF">D0466_04050</name>
</gene>
<comment type="caution">
    <text evidence="1">The sequence shown here is derived from an EMBL/GenBank/DDBJ whole genome shotgun (WGS) entry which is preliminary data.</text>
</comment>
<sequence length="101" mass="11670">MSSNADEIIHLTDFSFVQLCNEKYGVNRGIYNTIDSWFYKNGIVDILQRRRIIIFFLESLNETKEPKKLRPKFGSGGLSVKLQEYFSALDLHNPSKIAVNQ</sequence>
<dbReference type="AlphaFoldDB" id="A0A372LFL6"/>
<keyword evidence="2" id="KW-1185">Reference proteome</keyword>